<feature type="compositionally biased region" description="Low complexity" evidence="8">
    <location>
        <begin position="3327"/>
        <end position="3347"/>
    </location>
</feature>
<dbReference type="InterPro" id="IPR016024">
    <property type="entry name" value="ARM-type_fold"/>
</dbReference>
<evidence type="ECO:0000313" key="14">
    <source>
        <dbReference type="WBParaSite" id="Minc3s00012g00794"/>
    </source>
</evidence>
<evidence type="ECO:0000256" key="8">
    <source>
        <dbReference type="SAM" id="MobiDB-lite"/>
    </source>
</evidence>
<dbReference type="InterPro" id="IPR019748">
    <property type="entry name" value="FERM_central"/>
</dbReference>
<evidence type="ECO:0000313" key="13">
    <source>
        <dbReference type="Proteomes" id="UP000887563"/>
    </source>
</evidence>
<dbReference type="GO" id="GO:0051209">
    <property type="term" value="P:release of sequestered calcium ion into cytosol"/>
    <property type="evidence" value="ECO:0007669"/>
    <property type="project" value="TreeGrafter"/>
</dbReference>
<dbReference type="InterPro" id="IPR000008">
    <property type="entry name" value="C2_dom"/>
</dbReference>
<evidence type="ECO:0000259" key="12">
    <source>
        <dbReference type="PROSITE" id="PS50200"/>
    </source>
</evidence>
<comment type="catalytic activity">
    <reaction evidence="7">
        <text>a 1,2-diacyl-sn-glycero-3-phospho-(1D-myo-inositol-4,5-bisphosphate) + H2O = 1D-myo-inositol 1,4,5-trisphosphate + a 1,2-diacyl-sn-glycerol + H(+)</text>
        <dbReference type="Rhea" id="RHEA:33179"/>
        <dbReference type="ChEBI" id="CHEBI:15377"/>
        <dbReference type="ChEBI" id="CHEBI:15378"/>
        <dbReference type="ChEBI" id="CHEBI:17815"/>
        <dbReference type="ChEBI" id="CHEBI:58456"/>
        <dbReference type="ChEBI" id="CHEBI:203600"/>
        <dbReference type="EC" id="3.1.4.11"/>
    </reaction>
</comment>
<dbReference type="InterPro" id="IPR011992">
    <property type="entry name" value="EF-hand-dom_pair"/>
</dbReference>
<evidence type="ECO:0000256" key="2">
    <source>
        <dbReference type="ARBA" id="ARBA00022801"/>
    </source>
</evidence>
<dbReference type="FunFam" id="2.60.40.150:FF:000183">
    <property type="entry name" value="Phosphoinositide phospholipase C"/>
    <property type="match status" value="1"/>
</dbReference>
<dbReference type="FunFam" id="3.20.20.190:FF:000039">
    <property type="entry name" value="Phosphoinositide phospholipase C"/>
    <property type="match status" value="1"/>
</dbReference>
<evidence type="ECO:0000256" key="1">
    <source>
        <dbReference type="ARBA" id="ARBA00012368"/>
    </source>
</evidence>
<dbReference type="InterPro" id="IPR000159">
    <property type="entry name" value="RA_dom"/>
</dbReference>
<dbReference type="Proteomes" id="UP000887563">
    <property type="component" value="Unplaced"/>
</dbReference>
<dbReference type="SMART" id="SM00239">
    <property type="entry name" value="C2"/>
    <property type="match status" value="1"/>
</dbReference>
<dbReference type="GO" id="GO:0046488">
    <property type="term" value="P:phosphatidylinositol metabolic process"/>
    <property type="evidence" value="ECO:0007669"/>
    <property type="project" value="TreeGrafter"/>
</dbReference>
<feature type="region of interest" description="Disordered" evidence="8">
    <location>
        <begin position="2551"/>
        <end position="2613"/>
    </location>
</feature>
<dbReference type="CDD" id="cd14473">
    <property type="entry name" value="FERM_B-lobe"/>
    <property type="match status" value="1"/>
</dbReference>
<dbReference type="InterPro" id="IPR017946">
    <property type="entry name" value="PLC-like_Pdiesterase_TIM-brl"/>
</dbReference>
<feature type="compositionally biased region" description="Polar residues" evidence="8">
    <location>
        <begin position="3870"/>
        <end position="3879"/>
    </location>
</feature>
<dbReference type="GO" id="GO:0005085">
    <property type="term" value="F:guanyl-nucleotide exchange factor activity"/>
    <property type="evidence" value="ECO:0007669"/>
    <property type="project" value="UniProtKB-KW"/>
</dbReference>
<dbReference type="InterPro" id="IPR015359">
    <property type="entry name" value="PLC_EF-hand-like"/>
</dbReference>
<accession>A0A914KHQ9</accession>
<dbReference type="Pfam" id="PF00788">
    <property type="entry name" value="RA"/>
    <property type="match status" value="1"/>
</dbReference>
<reference evidence="14" key="1">
    <citation type="submission" date="2022-11" db="UniProtKB">
        <authorList>
            <consortium name="WormBaseParasite"/>
        </authorList>
    </citation>
    <scope>IDENTIFICATION</scope>
</reference>
<dbReference type="InterPro" id="IPR019749">
    <property type="entry name" value="Band_41_domain"/>
</dbReference>
<dbReference type="GO" id="GO:0007265">
    <property type="term" value="P:Ras protein signal transduction"/>
    <property type="evidence" value="ECO:0007669"/>
    <property type="project" value="TreeGrafter"/>
</dbReference>
<dbReference type="Pfam" id="PF00373">
    <property type="entry name" value="FERM_M"/>
    <property type="match status" value="1"/>
</dbReference>
<dbReference type="Pfam" id="PF00388">
    <property type="entry name" value="PI-PLC-X"/>
    <property type="match status" value="1"/>
</dbReference>
<feature type="region of interest" description="Disordered" evidence="8">
    <location>
        <begin position="870"/>
        <end position="966"/>
    </location>
</feature>
<feature type="region of interest" description="Disordered" evidence="8">
    <location>
        <begin position="2396"/>
        <end position="2419"/>
    </location>
</feature>
<dbReference type="InterPro" id="IPR001895">
    <property type="entry name" value="RASGEF_cat_dom"/>
</dbReference>
<feature type="compositionally biased region" description="Polar residues" evidence="8">
    <location>
        <begin position="1817"/>
        <end position="1833"/>
    </location>
</feature>
<dbReference type="InterPro" id="IPR000909">
    <property type="entry name" value="PLipase_C_PInositol-sp_X_dom"/>
</dbReference>
<dbReference type="SMART" id="SM00295">
    <property type="entry name" value="B41"/>
    <property type="match status" value="1"/>
</dbReference>
<feature type="compositionally biased region" description="Low complexity" evidence="8">
    <location>
        <begin position="1637"/>
        <end position="1647"/>
    </location>
</feature>
<dbReference type="GO" id="GO:0016042">
    <property type="term" value="P:lipid catabolic process"/>
    <property type="evidence" value="ECO:0007669"/>
    <property type="project" value="UniProtKB-KW"/>
</dbReference>
<name>A0A914KHQ9_MELIC</name>
<dbReference type="GO" id="GO:0048015">
    <property type="term" value="P:phosphatidylinositol-mediated signaling"/>
    <property type="evidence" value="ECO:0007669"/>
    <property type="project" value="TreeGrafter"/>
</dbReference>
<feature type="region of interest" description="Disordered" evidence="8">
    <location>
        <begin position="701"/>
        <end position="745"/>
    </location>
</feature>
<feature type="compositionally biased region" description="Polar residues" evidence="8">
    <location>
        <begin position="3621"/>
        <end position="3639"/>
    </location>
</feature>
<dbReference type="PROSITE" id="PS50007">
    <property type="entry name" value="PIPLC_X_DOMAIN"/>
    <property type="match status" value="1"/>
</dbReference>
<keyword evidence="2 7" id="KW-0378">Hydrolase</keyword>
<dbReference type="Pfam" id="PF00168">
    <property type="entry name" value="C2"/>
    <property type="match status" value="1"/>
</dbReference>
<evidence type="ECO:0000259" key="11">
    <source>
        <dbReference type="PROSITE" id="PS50009"/>
    </source>
</evidence>
<feature type="region of interest" description="Disordered" evidence="8">
    <location>
        <begin position="3842"/>
        <end position="3879"/>
    </location>
</feature>
<feature type="compositionally biased region" description="Low complexity" evidence="8">
    <location>
        <begin position="2557"/>
        <end position="2578"/>
    </location>
</feature>
<feature type="compositionally biased region" description="Low complexity" evidence="8">
    <location>
        <begin position="609"/>
        <end position="627"/>
    </location>
</feature>
<protein>
    <recommendedName>
        <fullName evidence="1 7">Phosphoinositide phospholipase C</fullName>
        <ecNumber evidence="1 7">3.1.4.11</ecNumber>
    </recommendedName>
</protein>
<feature type="compositionally biased region" description="Low complexity" evidence="8">
    <location>
        <begin position="3304"/>
        <end position="3318"/>
    </location>
</feature>
<evidence type="ECO:0000256" key="4">
    <source>
        <dbReference type="ARBA" id="ARBA00023098"/>
    </source>
</evidence>
<feature type="domain" description="C2" evidence="9">
    <location>
        <begin position="3459"/>
        <end position="3587"/>
    </location>
</feature>
<dbReference type="CDD" id="cd00275">
    <property type="entry name" value="C2_PLC_like"/>
    <property type="match status" value="1"/>
</dbReference>
<dbReference type="Gene3D" id="3.10.20.90">
    <property type="entry name" value="Phosphatidylinositol 3-kinase Catalytic Subunit, Chain A, domain 1"/>
    <property type="match status" value="2"/>
</dbReference>
<dbReference type="InterPro" id="IPR001711">
    <property type="entry name" value="PLipase_C_Pinositol-sp_Y"/>
</dbReference>
<feature type="region of interest" description="Disordered" evidence="8">
    <location>
        <begin position="3291"/>
        <end position="3358"/>
    </location>
</feature>
<dbReference type="InterPro" id="IPR029071">
    <property type="entry name" value="Ubiquitin-like_domsf"/>
</dbReference>
<evidence type="ECO:0000259" key="10">
    <source>
        <dbReference type="PROSITE" id="PS50008"/>
    </source>
</evidence>
<dbReference type="SUPFAM" id="SSF51695">
    <property type="entry name" value="PLC-like phosphodiesterases"/>
    <property type="match status" value="2"/>
</dbReference>
<feature type="domain" description="PI-PLC Y-box" evidence="10">
    <location>
        <begin position="3359"/>
        <end position="3452"/>
    </location>
</feature>
<dbReference type="PROSITE" id="PS50200">
    <property type="entry name" value="RA"/>
    <property type="match status" value="2"/>
</dbReference>
<feature type="compositionally biased region" description="Polar residues" evidence="8">
    <location>
        <begin position="3348"/>
        <end position="3358"/>
    </location>
</feature>
<dbReference type="SMART" id="SM00148">
    <property type="entry name" value="PLCXc"/>
    <property type="match status" value="1"/>
</dbReference>
<feature type="compositionally biased region" description="Low complexity" evidence="8">
    <location>
        <begin position="906"/>
        <end position="925"/>
    </location>
</feature>
<feature type="region of interest" description="Disordered" evidence="8">
    <location>
        <begin position="602"/>
        <end position="672"/>
    </location>
</feature>
<dbReference type="SMART" id="SM00314">
    <property type="entry name" value="RA"/>
    <property type="match status" value="2"/>
</dbReference>
<dbReference type="Pfam" id="PF00617">
    <property type="entry name" value="RasGEF"/>
    <property type="match status" value="1"/>
</dbReference>
<evidence type="ECO:0000256" key="3">
    <source>
        <dbReference type="ARBA" id="ARBA00022963"/>
    </source>
</evidence>
<feature type="compositionally biased region" description="Low complexity" evidence="8">
    <location>
        <begin position="646"/>
        <end position="672"/>
    </location>
</feature>
<feature type="region of interest" description="Disordered" evidence="8">
    <location>
        <begin position="2450"/>
        <end position="2534"/>
    </location>
</feature>
<evidence type="ECO:0000256" key="7">
    <source>
        <dbReference type="RuleBase" id="RU361133"/>
    </source>
</evidence>
<dbReference type="Pfam" id="PF00387">
    <property type="entry name" value="PI-PLC-Y"/>
    <property type="match status" value="1"/>
</dbReference>
<dbReference type="Gene3D" id="1.10.840.10">
    <property type="entry name" value="Ras guanine-nucleotide exchange factors catalytic domain"/>
    <property type="match status" value="1"/>
</dbReference>
<dbReference type="SUPFAM" id="SSF48371">
    <property type="entry name" value="ARM repeat"/>
    <property type="match status" value="1"/>
</dbReference>
<evidence type="ECO:0000259" key="9">
    <source>
        <dbReference type="PROSITE" id="PS50004"/>
    </source>
</evidence>
<feature type="compositionally biased region" description="Low complexity" evidence="8">
    <location>
        <begin position="735"/>
        <end position="745"/>
    </location>
</feature>
<dbReference type="InterPro" id="IPR023578">
    <property type="entry name" value="Ras_GEF_dom_sf"/>
</dbReference>
<dbReference type="GO" id="GO:0004435">
    <property type="term" value="F:phosphatidylinositol-4,5-bisphosphate phospholipase C activity"/>
    <property type="evidence" value="ECO:0007669"/>
    <property type="project" value="UniProtKB-EC"/>
</dbReference>
<dbReference type="SUPFAM" id="SSF47473">
    <property type="entry name" value="EF-hand"/>
    <property type="match status" value="1"/>
</dbReference>
<organism evidence="13 14">
    <name type="scientific">Meloidogyne incognita</name>
    <name type="common">Southern root-knot nematode worm</name>
    <name type="synonym">Oxyuris incognita</name>
    <dbReference type="NCBI Taxonomy" id="6306"/>
    <lineage>
        <taxon>Eukaryota</taxon>
        <taxon>Metazoa</taxon>
        <taxon>Ecdysozoa</taxon>
        <taxon>Nematoda</taxon>
        <taxon>Chromadorea</taxon>
        <taxon>Rhabditida</taxon>
        <taxon>Tylenchina</taxon>
        <taxon>Tylenchomorpha</taxon>
        <taxon>Tylenchoidea</taxon>
        <taxon>Meloidogynidae</taxon>
        <taxon>Meloidogyninae</taxon>
        <taxon>Meloidogyne</taxon>
        <taxon>Meloidogyne incognita group</taxon>
    </lineage>
</organism>
<feature type="domain" description="Ras-GEF" evidence="11">
    <location>
        <begin position="1682"/>
        <end position="1961"/>
    </location>
</feature>
<dbReference type="PANTHER" id="PTHR10336:SF6">
    <property type="entry name" value="1-PHOSPHATIDYLINOSITOL 4,5-BISPHOSPHATE PHOSPHODIESTERASE EPSILON-1"/>
    <property type="match status" value="1"/>
</dbReference>
<feature type="compositionally biased region" description="Basic and acidic residues" evidence="8">
    <location>
        <begin position="232"/>
        <end position="243"/>
    </location>
</feature>
<feature type="compositionally biased region" description="Low complexity" evidence="8">
    <location>
        <begin position="2491"/>
        <end position="2501"/>
    </location>
</feature>
<dbReference type="InterPro" id="IPR035963">
    <property type="entry name" value="FERM_2"/>
</dbReference>
<dbReference type="PROSITE" id="PS50008">
    <property type="entry name" value="PIPLC_Y_DOMAIN"/>
    <property type="match status" value="1"/>
</dbReference>
<feature type="region of interest" description="Disordered" evidence="8">
    <location>
        <begin position="1623"/>
        <end position="1647"/>
    </location>
</feature>
<dbReference type="Gene3D" id="2.60.40.150">
    <property type="entry name" value="C2 domain"/>
    <property type="match status" value="1"/>
</dbReference>
<keyword evidence="6" id="KW-0344">Guanine-nucleotide releasing factor</keyword>
<dbReference type="SMART" id="SM00147">
    <property type="entry name" value="RasGEF"/>
    <property type="match status" value="1"/>
</dbReference>
<dbReference type="Pfam" id="PF09279">
    <property type="entry name" value="EF-hand_like"/>
    <property type="match status" value="1"/>
</dbReference>
<feature type="domain" description="Ras-associating" evidence="12">
    <location>
        <begin position="3672"/>
        <end position="3825"/>
    </location>
</feature>
<feature type="compositionally biased region" description="Polar residues" evidence="8">
    <location>
        <begin position="2409"/>
        <end position="2419"/>
    </location>
</feature>
<keyword evidence="3 7" id="KW-0442">Lipid degradation</keyword>
<dbReference type="InterPro" id="IPR036964">
    <property type="entry name" value="RASGEF_cat_dom_sf"/>
</dbReference>
<dbReference type="PROSITE" id="PS50009">
    <property type="entry name" value="RASGEF_CAT"/>
    <property type="match status" value="1"/>
</dbReference>
<evidence type="ECO:0000256" key="5">
    <source>
        <dbReference type="ARBA" id="ARBA00023224"/>
    </source>
</evidence>
<dbReference type="PRINTS" id="PR00390">
    <property type="entry name" value="PHPHLIPASEC"/>
</dbReference>
<feature type="region of interest" description="Disordered" evidence="8">
    <location>
        <begin position="4083"/>
        <end position="4110"/>
    </location>
</feature>
<sequence length="4142" mass="457104">MLESLSVNKDRISMGVPATLVDSSRRKSFVSLQLHRRTKLNKDSAIFENVSREQAWETLQKMSSNPECIESIMRSLHKYCAQQLDDHANPFYGAERDIMDSHLGGLLHQILLTSIVSFSLTRQRSRSGTDFQMSAPVQQKWNRQRLVGVLVSVVNFCYLCLQKSGSCRQFAALSTLNKVIDAGLVNSVFGWPQIVFHSSRLLNRSHEFQSQDDFEAGLSFVEDPLQTPNKTSENEKSDRRETGDSSSAPALILQSFYRKHGVNVGSQHNKVRLSDLQKAFSSMQPSIIIAYLHNSITMHNREAGNRSVCSPAHRWRQCYNHCTQILVARILLFLASFKEFRQKISERSQLRTLIQLLEPTLDPQLLCLLLQTIALIALNPSTHRHFIEMQVDNPLIQMLLPADDWYYTNHSTKFGHFVKHHAARILIYIGLGERVGNRVSLFDDSLLATSVTRRSLTSSQGQAANNSTSANEDDYICETLRPATMAQEFSRTAMSVEGILLKIMQELSRNQASNGTGSGAQEPISEETPSACASVIASPTVQVRSIVVGQNSANCIIEECEEKPDSPLPPLIMPSPAFIDDTPTSTPPTSVEANLCTARNNATSNPFISSTYSKSASTSPDTPSTSPHNLLTNRQSTPVLGPPVSPSSTTTCSSTLTRATTPSTSSSGSTPRQINNIQLQGIIQQQQQLTVPGQQQLIHQQITQPQQQHKPTTTVTSQPRPTSVAVPEKQIQSQAVKRAPSSPPASVSATVARVYNTLVCINNLETHLCKFSLVLDPMLLLRLLLHKLSWDLSLVAKKRPTIYGHGSANATPTATPIITSVADSRRAHSSCSLGSSFKRGCEEQNSKNSIKDSKRFLRVDYAGGSSRLSKRVHIRRSSSVEIPRPKRFSSGAKELRKERNRKRLGTDTSSGSGKSKKTNSSSTSSVQKHLPKYLTNLFRGRMGTDPCKRHHSRASRESSPDSPLSGSEAVLEFTKKLQNIPPTRRDTLRMAYKQAGQQDSAGTAGSAGERIQRHIGYGHLPELEVNSASPPRSPLISTAIVAAAALTSENNSASSSVAVASGNVVDLRRPSSPPVLPGLPLIEIRRPSALSQFEFGYFVNSPEVMSNSQGGSATGSVSDDCAPLLLSGGPSQVQICSRKSSDESSMCGWSSRASSRLSQRSSSGGLRLSTFSGGTSIASDNSGPFIFSFVLRKRASTIGTRIPLPKRAISRSSGDSSLRVPDRESPLQLLCGIEMSPDFHCVRQLLLDLMSMYSNKDQNFVCTLRSCSDMLRQVLNTPQHPGVKSWCADILNVINSQLETEEESKLESEERINDDYLDLQDQIISGSLPCPKEEAALLAAVQLCVEENWPNNKRTQTIRRHLLKGQFGRIRDLAQKIMITPWEVDQALYCTPPRALSDSAASNRKISTNPNVKGGGVLDLQITEQQQQHGNRRRRSLTLFSCMSERDPMLSEDVQAQCLPMDLRGDRRTVRLIRERKRKLFHSQIYESEQAMKRLYVQTARKLPAYGCKVYQVKELLHGRTLRKNVRLLCLSNSQFCLLDGCSKFALRRQHAATLQQWRVGGGVSKHQLLLEFRGTKWQLIAPSYNILKSISMTLWEIMQSRTSLFIQKTFNRSARTSFGLFDRPESREGTATTNHSGGSRTTSYSSTCSSIRNSNGLLCNRDEPITLFRLELERLQYILHFPEEVAFQLSSTEYQMFYGIAPIDFVRYVGCDLANIDIQNNPSPVKNLVKRLSEVSSWITHVIISQPTHEERKSCLAAIIRVVDTCWNIGNFNAAVEILLGLKSPRLRPFWLSLKQEERQRFEEYVEVLLPHDQKTGQSSSERGSCTQKQPSSPHPLYVEAMQRALRMVQCRVIPFFGTFLYDLFTIVNDLPNLTVVGHNGEAEKLKFLHDMNGDDHFSSKISVGGLLNTDKVNLVCLILDNLEIYHKHHRQLLRYVPSEAAAQLCEGSPNGAAVDVQNTNDVHAVFVQQHAQPPGIYCNNLQPISISTWNNGQTPPSSLPLPILPLQSPQYSPEPKLYEPAQPIPGAAHGVQLIPLNTTILDLDVIQRIQHGTTVIHYDPDSGRSILCQLRLDASCATVSWQRIFYGGRDGRERELIAVAKAANIQSADVASGNRFQGGSSLTPRPQGAGHFTLDEGFLSTSYIKAIESVDSYELDIEAIYRRHSVEEMSVPVMCWTINFGCSLNDNDHYDPDSGRSILCQLRLDASCATVSWQRIFYGGRDGRERELIAVAKAANIQSADVASGNRFQGGSSLTPRPQGAGHFTLDEGFLSTSYIKAIESVDSYELDIEAIYRRHSVEEMSVPVMCWTINFGCSLNDNEFLYFLAPQQIAQYWMGLEKVVKFIHEQNRNPDRRVIWLKRLYLQLYSEQEREQSGLTSKTSIAFGAPTPSIASVPPLISSSNNNNSPLSTEFPTITTRRIGPRPVDALQAFGGRVEKWKNLSVNQTTTTLYSPHGRQTDSSPSTECGGSRSKSRLRQMTIAVTRRVKGSSSRDCSRSTSPAPHSPMVRPPSIRSQLSSQSGPPGPHSPLPYLLKPRVGIESASALSDAGDLDSLYTPRSRTPTSSSYGGRSVGGRSIKSWRSRGGETPNSGSISSSGGGVGGQMSGALLSSSGKEYQERPIAFTDLRDLFNEFVIATHSSANSHVPKRASSDKATCSPRVQSRLESVNSCPPSNEFVPDDVLTRNTAYHLCQLNDKQQKIYNALALACVSSSGPMDTSRNAFLTPASLKHFICTQQMEYIDEQYAARLIQEHEPDPGYRAKQLMSFEGFVRFLSDSTNFAFVPEQIQPAEEQLQYPLSYYYICSSHNTYLTGHQLKGESSAEMYRQVLQTGCRCVELDCWDGDDGLPLIYHGHTLTTKISFRLVVNIIKKSAFQQSQLPVILSIENHCSLQQQAKMAQMFKSAFGDRLVTSYLFDTDYMESPRLPSPWQLRNKIIIKNKKMIAEPSAGIYATNIGHFDSHYGGDILIGGNGCGAGGYLPLHHRHRGDLGAEVAHHGSCSRKGSYESSSIDDMEDDELEYLDDEDVATEDDPTETDVEIRTEGDTASPMKGIPIIRTSFSSNRHSSKDSLNSSVFANNDRTRGLSQVAGAIASIASPAASRRLQNRKKLGGEDLVVLPRLDLRNEDDAISQIGNMCQRHCHHHHAKIGRRGSTFTTTTAAITRASSSGHQIAQELSDLVIYMQAVKFKGFVVTTTEIPIGFREIGGTNVGFDTIGSSGIGSGELRPCSNSFGGTPRMRALAPTMLSSYSATVPSHIEANIQQAHQKRPKSSIQISTAESTRCLQLVSAQLSNGSDKGDSPSTLQPVQQPQPLPQQQQASTSTVQEQTASTSTQNNATNLLSSTNTNRQQSPNSQASCYQVSSLTEASARKLCRKYAQKCISYTRNHIMRTYPGGMRIDSSNFSPQRLLEFWQSGLQMVALNFQTADVAMAVNTAMFEQTGNCGYILKPRALWDANHPLFGKFNPYSKEISSCPAIILQLTIISGQYVSPGSFSANPTLEIEIIGVPADCVKEKSKSSGSSSGRNSVNPIWNHSSTFRIVFVELAFLRISVYDGDNGKLLSQRVVPVRCLRPGYRHLPLRTPNNQPLEQSLLFIRTRFEQEEHIYLHEEDHPLPYGAPYSAQHSPHSACSNSQPHSGSISMGTSNNYEPEMLYQVLKIDPEANVKPLFILRRQIFIIRILGLFPDDTTSVVVHAESSSTVRSVIAKALSNAGKQAENPDDYILFEENIPSIPVPPNSTSPSASASATALSSVYPLDASANIFGQQPPSTTETTTNFFSTSTSIDQPTKIHSQSQHRILPHNEPILDAVMCWNGASRRFHLRKKNVDPATGRSSLFSAIMKGGGISQQQQSHQTPLAPRKSLGQGAEDGSGQRTKSPTGAINLTCRSSVDVIEPSGAHAGESLEPGMHPRAKSMGETFIVCIHNISDNHPYAILRTSVNNTAKDVINQIFAKTQRFDIKLEEYALVEEVHCKEGTAIPHNTAAQLAFGGGKKSVGSSGTSAPVRYRMLDPNENIWKIQSRWTSGSGRFLLEKRDQVPGKYFDKSRKPSERPRSPLFYYSMPSCAIPSVSGSNSPVTGVTGITIAQPFSKPPSHHASSSASTPLRKISLSNMRPIQIQKRISRFGKSFTLDSGANRHKDSLERS</sequence>
<proteinExistence type="predicted"/>
<feature type="compositionally biased region" description="Polar residues" evidence="8">
    <location>
        <begin position="3291"/>
        <end position="3303"/>
    </location>
</feature>
<dbReference type="SUPFAM" id="SSF54236">
    <property type="entry name" value="Ubiquitin-like"/>
    <property type="match status" value="2"/>
</dbReference>
<dbReference type="GO" id="GO:0007186">
    <property type="term" value="P:G protein-coupled receptor signaling pathway"/>
    <property type="evidence" value="ECO:0007669"/>
    <property type="project" value="TreeGrafter"/>
</dbReference>
<dbReference type="PROSITE" id="PS50004">
    <property type="entry name" value="C2"/>
    <property type="match status" value="1"/>
</dbReference>
<feature type="domain" description="Ras-associating" evidence="12">
    <location>
        <begin position="3923"/>
        <end position="4034"/>
    </location>
</feature>
<feature type="region of interest" description="Disordered" evidence="8">
    <location>
        <begin position="1815"/>
        <end position="1835"/>
    </location>
</feature>
<evidence type="ECO:0000256" key="6">
    <source>
        <dbReference type="PROSITE-ProRule" id="PRU00168"/>
    </source>
</evidence>
<dbReference type="PANTHER" id="PTHR10336">
    <property type="entry name" value="PHOSPHOINOSITIDE-SPECIFIC PHOSPHOLIPASE C FAMILY PROTEIN"/>
    <property type="match status" value="1"/>
</dbReference>
<dbReference type="SMART" id="SM00149">
    <property type="entry name" value="PLCYc"/>
    <property type="match status" value="1"/>
</dbReference>
<keyword evidence="4 7" id="KW-0443">Lipid metabolism</keyword>
<dbReference type="SUPFAM" id="SSF47031">
    <property type="entry name" value="Second domain of FERM"/>
    <property type="match status" value="1"/>
</dbReference>
<dbReference type="Gene3D" id="3.20.20.190">
    <property type="entry name" value="Phosphatidylinositol (PI) phosphodiesterase"/>
    <property type="match status" value="2"/>
</dbReference>
<feature type="region of interest" description="Disordered" evidence="8">
    <location>
        <begin position="224"/>
        <end position="246"/>
    </location>
</feature>
<feature type="compositionally biased region" description="Low complexity" evidence="8">
    <location>
        <begin position="701"/>
        <end position="714"/>
    </location>
</feature>
<dbReference type="SUPFAM" id="SSF48366">
    <property type="entry name" value="Ras GEF"/>
    <property type="match status" value="1"/>
</dbReference>
<dbReference type="WBParaSite" id="Minc3s00012g00794">
    <property type="protein sequence ID" value="Minc3s00012g00794"/>
    <property type="gene ID" value="Minc3s00012g00794"/>
</dbReference>
<dbReference type="Gene3D" id="1.10.238.10">
    <property type="entry name" value="EF-hand"/>
    <property type="match status" value="1"/>
</dbReference>
<dbReference type="EC" id="3.1.4.11" evidence="1 7"/>
<dbReference type="InterPro" id="IPR001192">
    <property type="entry name" value="PI-PLC_fam"/>
</dbReference>
<dbReference type="SUPFAM" id="SSF49562">
    <property type="entry name" value="C2 domain (Calcium/lipid-binding domain, CaLB)"/>
    <property type="match status" value="1"/>
</dbReference>
<feature type="region of interest" description="Disordered" evidence="8">
    <location>
        <begin position="3620"/>
        <end position="3639"/>
    </location>
</feature>
<dbReference type="InterPro" id="IPR035892">
    <property type="entry name" value="C2_domain_sf"/>
</dbReference>
<keyword evidence="13" id="KW-1185">Reference proteome</keyword>
<keyword evidence="5" id="KW-0807">Transducer</keyword>